<evidence type="ECO:0000256" key="1">
    <source>
        <dbReference type="SAM" id="Phobius"/>
    </source>
</evidence>
<protein>
    <submittedName>
        <fullName evidence="2">Uncharacterized protein</fullName>
    </submittedName>
</protein>
<keyword evidence="1" id="KW-0472">Membrane</keyword>
<organism evidence="2">
    <name type="scientific">Ixodes ricinus</name>
    <name type="common">Common tick</name>
    <name type="synonym">Acarus ricinus</name>
    <dbReference type="NCBI Taxonomy" id="34613"/>
    <lineage>
        <taxon>Eukaryota</taxon>
        <taxon>Metazoa</taxon>
        <taxon>Ecdysozoa</taxon>
        <taxon>Arthropoda</taxon>
        <taxon>Chelicerata</taxon>
        <taxon>Arachnida</taxon>
        <taxon>Acari</taxon>
        <taxon>Parasitiformes</taxon>
        <taxon>Ixodida</taxon>
        <taxon>Ixodoidea</taxon>
        <taxon>Ixodidae</taxon>
        <taxon>Ixodinae</taxon>
        <taxon>Ixodes</taxon>
    </lineage>
</organism>
<proteinExistence type="predicted"/>
<dbReference type="EMBL" id="GIFC01009188">
    <property type="protein sequence ID" value="MXU91271.1"/>
    <property type="molecule type" value="Transcribed_RNA"/>
</dbReference>
<evidence type="ECO:0000313" key="2">
    <source>
        <dbReference type="EMBL" id="MXU91271.1"/>
    </source>
</evidence>
<name>A0A6B0UP34_IXORI</name>
<accession>A0A6B0UP34</accession>
<sequence length="121" mass="12990">MRAMAAAGSKFLAILCSSAVVELVLKSPRARRLRPCERHASTAAHRDVMVLLSSWTNFLVTASSMICFTSFLTVLSNLSLASSSAAFVASAVSLLLRNTVMIRESLRETALEAKAIASTEK</sequence>
<feature type="transmembrane region" description="Helical" evidence="1">
    <location>
        <begin position="48"/>
        <end position="72"/>
    </location>
</feature>
<keyword evidence="1" id="KW-1133">Transmembrane helix</keyword>
<keyword evidence="1" id="KW-0812">Transmembrane</keyword>
<reference evidence="2" key="1">
    <citation type="submission" date="2019-12" db="EMBL/GenBank/DDBJ databases">
        <title>An insight into the sialome of adult female Ixodes ricinus ticks feeding for 6 days.</title>
        <authorList>
            <person name="Perner J."/>
            <person name="Ribeiro J.M.C."/>
        </authorList>
    </citation>
    <scope>NUCLEOTIDE SEQUENCE</scope>
    <source>
        <strain evidence="2">Semi-engorged</strain>
        <tissue evidence="2">Salivary glands</tissue>
    </source>
</reference>
<dbReference type="AlphaFoldDB" id="A0A6B0UP34"/>
<feature type="transmembrane region" description="Helical" evidence="1">
    <location>
        <begin position="78"/>
        <end position="96"/>
    </location>
</feature>